<evidence type="ECO:0000256" key="7">
    <source>
        <dbReference type="ARBA" id="ARBA00023014"/>
    </source>
</evidence>
<comment type="caution">
    <text evidence="11">The sequence shown here is derived from an EMBL/GenBank/DDBJ whole genome shotgun (WGS) entry which is preliminary data.</text>
</comment>
<keyword evidence="3" id="KW-0479">Metal-binding</keyword>
<dbReference type="InterPro" id="IPR024185">
    <property type="entry name" value="FTHF_cligase-like_sf"/>
</dbReference>
<dbReference type="AlphaFoldDB" id="A0A399EZ06"/>
<reference evidence="11 12" key="1">
    <citation type="submission" date="2018-08" db="EMBL/GenBank/DDBJ databases">
        <title>Meiothermus terrae DSM 26712 genome sequencing project.</title>
        <authorList>
            <person name="Da Costa M.S."/>
            <person name="Albuquerque L."/>
            <person name="Raposo P."/>
            <person name="Froufe H.J.C."/>
            <person name="Barroso C.S."/>
            <person name="Egas C."/>
        </authorList>
    </citation>
    <scope>NUCLEOTIDE SEQUENCE [LARGE SCALE GENOMIC DNA]</scope>
    <source>
        <strain evidence="11 12">DSM 26712</strain>
    </source>
</reference>
<gene>
    <name evidence="11" type="primary">lutB</name>
    <name evidence="11" type="ORF">Mterra_00871</name>
</gene>
<dbReference type="NCBIfam" id="TIGR00273">
    <property type="entry name" value="LutB/LldF family L-lactate oxidation iron-sulfur protein"/>
    <property type="match status" value="1"/>
</dbReference>
<dbReference type="Pfam" id="PF13183">
    <property type="entry name" value="Fer4_8"/>
    <property type="match status" value="1"/>
</dbReference>
<dbReference type="SUPFAM" id="SSF100950">
    <property type="entry name" value="NagB/RpiA/CoA transferase-like"/>
    <property type="match status" value="1"/>
</dbReference>
<dbReference type="GO" id="GO:0046872">
    <property type="term" value="F:metal ion binding"/>
    <property type="evidence" value="ECO:0007669"/>
    <property type="project" value="UniProtKB-KW"/>
</dbReference>
<dbReference type="GO" id="GO:0006089">
    <property type="term" value="P:lactate metabolic process"/>
    <property type="evidence" value="ECO:0007669"/>
    <property type="project" value="InterPro"/>
</dbReference>
<dbReference type="Gene3D" id="3.40.50.10420">
    <property type="entry name" value="NagB/RpiA/CoA transferase-like"/>
    <property type="match status" value="1"/>
</dbReference>
<dbReference type="Gene3D" id="1.10.1060.10">
    <property type="entry name" value="Alpha-helical ferredoxin"/>
    <property type="match status" value="1"/>
</dbReference>
<keyword evidence="1" id="KW-0813">Transport</keyword>
<dbReference type="Pfam" id="PF11870">
    <property type="entry name" value="LutB_C"/>
    <property type="match status" value="1"/>
</dbReference>
<dbReference type="RefSeq" id="WP_119314069.1">
    <property type="nucleotide sequence ID" value="NZ_QXDL01000023.1"/>
</dbReference>
<accession>A0A399EZ06</accession>
<evidence type="ECO:0000256" key="6">
    <source>
        <dbReference type="ARBA" id="ARBA00023004"/>
    </source>
</evidence>
<evidence type="ECO:0000256" key="2">
    <source>
        <dbReference type="ARBA" id="ARBA00022485"/>
    </source>
</evidence>
<dbReference type="InterPro" id="IPR017900">
    <property type="entry name" value="4Fe4S_Fe_S_CS"/>
</dbReference>
<feature type="domain" description="LUD" evidence="8">
    <location>
        <begin position="68"/>
        <end position="292"/>
    </location>
</feature>
<dbReference type="GO" id="GO:0051539">
    <property type="term" value="F:4 iron, 4 sulfur cluster binding"/>
    <property type="evidence" value="ECO:0007669"/>
    <property type="project" value="UniProtKB-KW"/>
</dbReference>
<dbReference type="InterPro" id="IPR017896">
    <property type="entry name" value="4Fe4S_Fe-S-bd"/>
</dbReference>
<dbReference type="EMBL" id="QXDL01000023">
    <property type="protein sequence ID" value="RIH88920.1"/>
    <property type="molecule type" value="Genomic_DNA"/>
</dbReference>
<evidence type="ECO:0000259" key="8">
    <source>
        <dbReference type="Pfam" id="PF02589"/>
    </source>
</evidence>
<dbReference type="InterPro" id="IPR003741">
    <property type="entry name" value="LUD_dom"/>
</dbReference>
<evidence type="ECO:0000256" key="5">
    <source>
        <dbReference type="ARBA" id="ARBA00022982"/>
    </source>
</evidence>
<evidence type="ECO:0000313" key="11">
    <source>
        <dbReference type="EMBL" id="RIH88920.1"/>
    </source>
</evidence>
<keyword evidence="2" id="KW-0004">4Fe-4S</keyword>
<evidence type="ECO:0000256" key="3">
    <source>
        <dbReference type="ARBA" id="ARBA00022723"/>
    </source>
</evidence>
<dbReference type="Proteomes" id="UP000265715">
    <property type="component" value="Unassembled WGS sequence"/>
</dbReference>
<proteinExistence type="predicted"/>
<dbReference type="OrthoDB" id="9782337at2"/>
<keyword evidence="5" id="KW-0249">Electron transport</keyword>
<name>A0A399EZ06_9DEIN</name>
<keyword evidence="7" id="KW-0411">Iron-sulfur</keyword>
<evidence type="ECO:0000259" key="10">
    <source>
        <dbReference type="Pfam" id="PF13183"/>
    </source>
</evidence>
<organism evidence="11 12">
    <name type="scientific">Calidithermus terrae</name>
    <dbReference type="NCBI Taxonomy" id="1408545"/>
    <lineage>
        <taxon>Bacteria</taxon>
        <taxon>Thermotogati</taxon>
        <taxon>Deinococcota</taxon>
        <taxon>Deinococci</taxon>
        <taxon>Thermales</taxon>
        <taxon>Thermaceae</taxon>
        <taxon>Calidithermus</taxon>
    </lineage>
</organism>
<sequence>MKIKSNDYPKESARVIREEPHVRESVTGATLNFDSRRRAAYAEVDAEGWRHFAEGVKNHVLMNLDHYLEQAAAALERGGIRVHWAEDAEDAQRVVAALVREKGVRRAVKAKTMISEELGINPLLEGLGVDVLETDLGEYIIQLLGQPPSHIVGPAIHLGLEQIRRLFHERFGTPLDAAPDTLAAAARKLLRQGFLEAEMGISGANFVVAETGTLVLIENEGNIRLSTSAPRLHVALVGIEKLLPRFSDLSVFLTLTARAATGQRLGTYVSLIQGPRRPDETDGPEEVHVVFVDNGRSSVLADLEAWETLRCVRCAACLNACPVYRQTGGHAYGYVYSGPIGAVLSPGLVGLENTKPLPYASSLCGACFQACPVRIPIPKLLLTWRHRAVEEGLTPRFEKAALKGYALAMTQPWAYRLASKALRLLPEKALDNTVVPVLKAWVEGRAGLKPSPRSFRELWEEGIK</sequence>
<evidence type="ECO:0000259" key="9">
    <source>
        <dbReference type="Pfam" id="PF11870"/>
    </source>
</evidence>
<dbReference type="PANTHER" id="PTHR47153">
    <property type="entry name" value="LACTATE UTILIZATION PROTEIN B"/>
    <property type="match status" value="1"/>
</dbReference>
<dbReference type="InterPro" id="IPR004452">
    <property type="entry name" value="LutB/LldF"/>
</dbReference>
<evidence type="ECO:0000313" key="12">
    <source>
        <dbReference type="Proteomes" id="UP000265715"/>
    </source>
</evidence>
<dbReference type="SUPFAM" id="SSF46548">
    <property type="entry name" value="alpha-helical ferredoxin"/>
    <property type="match status" value="1"/>
</dbReference>
<keyword evidence="4" id="KW-0677">Repeat</keyword>
<dbReference type="InterPro" id="IPR037171">
    <property type="entry name" value="NagB/RpiA_transferase-like"/>
</dbReference>
<feature type="domain" description="Lactate utilization protein B C-terminal" evidence="9">
    <location>
        <begin position="393"/>
        <end position="461"/>
    </location>
</feature>
<evidence type="ECO:0000256" key="4">
    <source>
        <dbReference type="ARBA" id="ARBA00022737"/>
    </source>
</evidence>
<dbReference type="Pfam" id="PF02589">
    <property type="entry name" value="LUD_dom"/>
    <property type="match status" value="1"/>
</dbReference>
<keyword evidence="12" id="KW-1185">Reference proteome</keyword>
<protein>
    <submittedName>
        <fullName evidence="11">Lactate utilization protein B</fullName>
    </submittedName>
</protein>
<keyword evidence="6" id="KW-0408">Iron</keyword>
<feature type="domain" description="4Fe-4S ferredoxin-type" evidence="10">
    <location>
        <begin position="308"/>
        <end position="375"/>
    </location>
</feature>
<dbReference type="InterPro" id="IPR009051">
    <property type="entry name" value="Helical_ferredxn"/>
</dbReference>
<dbReference type="PANTHER" id="PTHR47153:SF2">
    <property type="entry name" value="LACTATE UTILIZATION PROTEIN B"/>
    <property type="match status" value="1"/>
</dbReference>
<evidence type="ECO:0000256" key="1">
    <source>
        <dbReference type="ARBA" id="ARBA00022448"/>
    </source>
</evidence>
<dbReference type="InterPro" id="IPR024569">
    <property type="entry name" value="LutB_C"/>
</dbReference>
<dbReference type="PROSITE" id="PS00198">
    <property type="entry name" value="4FE4S_FER_1"/>
    <property type="match status" value="1"/>
</dbReference>